<dbReference type="InterPro" id="IPR036822">
    <property type="entry name" value="CutC-like_dom_sf"/>
</dbReference>
<dbReference type="Gene3D" id="3.20.20.380">
    <property type="entry name" value="Copper homeostasis (CutC) domain"/>
    <property type="match status" value="1"/>
</dbReference>
<dbReference type="RefSeq" id="WP_174703814.1">
    <property type="nucleotide sequence ID" value="NZ_CBDERX010000032.1"/>
</dbReference>
<evidence type="ECO:0000256" key="1">
    <source>
        <dbReference type="ARBA" id="ARBA00007768"/>
    </source>
</evidence>
<evidence type="ECO:0000313" key="3">
    <source>
        <dbReference type="EMBL" id="SPT55726.1"/>
    </source>
</evidence>
<name>A0A2X0U3H9_9ACTO</name>
<evidence type="ECO:0000256" key="2">
    <source>
        <dbReference type="HAMAP-Rule" id="MF_00795"/>
    </source>
</evidence>
<sequence length="236" mass="24815">MTIVEICVEDAVGVRRARDGGADRIEICTDLSCGGLTPAFDDVQAALEVAPSGGVQVLVRPRPGDFVHTREEVDRIASDIETLSSIGRGAPVRLGFVVGVVTRDGNIDVDAAARLRDTAEDAPLTFHRGFDQVIDQDRGLDVLMELGYDRVLTTGGDPAVAQPRALARLVERGGEDIVILVSGGLRAHNVAEVVAACGAREVHMRAPGPSGTDQAEVERIVSALHGSPGSRIPTNA</sequence>
<dbReference type="GeneID" id="93758858"/>
<dbReference type="STRING" id="1660.APY09_09755"/>
<comment type="similarity">
    <text evidence="1 2">Belongs to the CutC family.</text>
</comment>
<protein>
    <recommendedName>
        <fullName evidence="2">PF03932 family protein CutC</fullName>
    </recommendedName>
</protein>
<comment type="caution">
    <text evidence="2">Once thought to be involved in copper homeostasis, experiments in E.coli have shown this is not the case.</text>
</comment>
<dbReference type="AlphaFoldDB" id="A0A2X0U3H9"/>
<dbReference type="InterPro" id="IPR005627">
    <property type="entry name" value="CutC-like"/>
</dbReference>
<dbReference type="EMBL" id="UAPR01000003">
    <property type="protein sequence ID" value="SPT55726.1"/>
    <property type="molecule type" value="Genomic_DNA"/>
</dbReference>
<dbReference type="HAMAP" id="MF_00795">
    <property type="entry name" value="CutC"/>
    <property type="match status" value="1"/>
</dbReference>
<dbReference type="Proteomes" id="UP000250192">
    <property type="component" value="Unassembled WGS sequence"/>
</dbReference>
<keyword evidence="4" id="KW-1185">Reference proteome</keyword>
<reference evidence="3 4" key="1">
    <citation type="submission" date="2018-06" db="EMBL/GenBank/DDBJ databases">
        <authorList>
            <consortium name="Pathogen Informatics"/>
            <person name="Doyle S."/>
        </authorList>
    </citation>
    <scope>NUCLEOTIDE SEQUENCE [LARGE SCALE GENOMIC DNA]</scope>
    <source>
        <strain evidence="3 4">NCTC9935</strain>
    </source>
</reference>
<dbReference type="PANTHER" id="PTHR12598">
    <property type="entry name" value="COPPER HOMEOSTASIS PROTEIN CUTC"/>
    <property type="match status" value="1"/>
</dbReference>
<proteinExistence type="inferred from homology"/>
<gene>
    <name evidence="2" type="primary">cutC</name>
    <name evidence="3" type="ORF">NCTC9935_01235</name>
</gene>
<evidence type="ECO:0000313" key="4">
    <source>
        <dbReference type="Proteomes" id="UP000250192"/>
    </source>
</evidence>
<dbReference type="SUPFAM" id="SSF110395">
    <property type="entry name" value="CutC-like"/>
    <property type="match status" value="1"/>
</dbReference>
<keyword evidence="2" id="KW-0963">Cytoplasm</keyword>
<dbReference type="GO" id="GO:0005737">
    <property type="term" value="C:cytoplasm"/>
    <property type="evidence" value="ECO:0007669"/>
    <property type="project" value="UniProtKB-SubCell"/>
</dbReference>
<accession>A0A2X0U3H9</accession>
<dbReference type="PANTHER" id="PTHR12598:SF0">
    <property type="entry name" value="COPPER HOMEOSTASIS PROTEIN CUTC HOMOLOG"/>
    <property type="match status" value="1"/>
</dbReference>
<organism evidence="3 4">
    <name type="scientific">Schaalia odontolytica</name>
    <dbReference type="NCBI Taxonomy" id="1660"/>
    <lineage>
        <taxon>Bacteria</taxon>
        <taxon>Bacillati</taxon>
        <taxon>Actinomycetota</taxon>
        <taxon>Actinomycetes</taxon>
        <taxon>Actinomycetales</taxon>
        <taxon>Actinomycetaceae</taxon>
        <taxon>Schaalia</taxon>
    </lineage>
</organism>
<comment type="subcellular location">
    <subcellularLocation>
        <location evidence="2">Cytoplasm</location>
    </subcellularLocation>
</comment>
<dbReference type="Pfam" id="PF03932">
    <property type="entry name" value="CutC"/>
    <property type="match status" value="1"/>
</dbReference>
<dbReference type="GO" id="GO:0005507">
    <property type="term" value="F:copper ion binding"/>
    <property type="evidence" value="ECO:0007669"/>
    <property type="project" value="TreeGrafter"/>
</dbReference>